<sequence length="83" mass="8214">MALPPKILPQASVSVTLALSSPCVLQLLGGQAPQMAAQTISKATGGRVISSQSTSLCFCSPRASTSPSSTISASSPPLSTGPT</sequence>
<proteinExistence type="predicted"/>
<dbReference type="RefSeq" id="XP_053022827.1">
    <property type="nucleotide sequence ID" value="XM_053171577.1"/>
</dbReference>
<feature type="region of interest" description="Disordered" evidence="1">
    <location>
        <begin position="62"/>
        <end position="83"/>
    </location>
</feature>
<protein>
    <submittedName>
        <fullName evidence="2">Uncharacterized protein</fullName>
    </submittedName>
</protein>
<name>A0ABY7CTH4_9BASI</name>
<evidence type="ECO:0000313" key="3">
    <source>
        <dbReference type="Proteomes" id="UP001164743"/>
    </source>
</evidence>
<organism evidence="2 3">
    <name type="scientific">Puccinia triticina</name>
    <dbReference type="NCBI Taxonomy" id="208348"/>
    <lineage>
        <taxon>Eukaryota</taxon>
        <taxon>Fungi</taxon>
        <taxon>Dikarya</taxon>
        <taxon>Basidiomycota</taxon>
        <taxon>Pucciniomycotina</taxon>
        <taxon>Pucciniomycetes</taxon>
        <taxon>Pucciniales</taxon>
        <taxon>Pucciniaceae</taxon>
        <taxon>Puccinia</taxon>
    </lineage>
</organism>
<gene>
    <name evidence="2" type="ORF">PtA15_8A176</name>
</gene>
<accession>A0ABY7CTH4</accession>
<evidence type="ECO:0000256" key="1">
    <source>
        <dbReference type="SAM" id="MobiDB-lite"/>
    </source>
</evidence>
<evidence type="ECO:0000313" key="2">
    <source>
        <dbReference type="EMBL" id="WAQ87272.1"/>
    </source>
</evidence>
<dbReference type="EMBL" id="CP110428">
    <property type="protein sequence ID" value="WAQ87272.1"/>
    <property type="molecule type" value="Genomic_DNA"/>
</dbReference>
<reference evidence="2" key="1">
    <citation type="submission" date="2022-10" db="EMBL/GenBank/DDBJ databases">
        <title>Puccinia triticina Genome sequencing and assembly.</title>
        <authorList>
            <person name="Li C."/>
        </authorList>
    </citation>
    <scope>NUCLEOTIDE SEQUENCE</scope>
    <source>
        <strain evidence="2">Pt15</strain>
    </source>
</reference>
<dbReference type="GeneID" id="77812472"/>
<dbReference type="Proteomes" id="UP001164743">
    <property type="component" value="Chromosome 8A"/>
</dbReference>
<keyword evidence="3" id="KW-1185">Reference proteome</keyword>